<dbReference type="EMBL" id="KZ293454">
    <property type="protein sequence ID" value="PBK64019.1"/>
    <property type="molecule type" value="Genomic_DNA"/>
</dbReference>
<protein>
    <recommendedName>
        <fullName evidence="3">GST N-terminal domain-containing protein</fullName>
    </recommendedName>
</protein>
<dbReference type="Gene3D" id="3.40.30.10">
    <property type="entry name" value="Glutaredoxin"/>
    <property type="match status" value="1"/>
</dbReference>
<reference evidence="2" key="1">
    <citation type="journal article" date="2017" name="Nat. Ecol. Evol.">
        <title>Genome expansion and lineage-specific genetic innovations in the forest pathogenic fungi Armillaria.</title>
        <authorList>
            <person name="Sipos G."/>
            <person name="Prasanna A.N."/>
            <person name="Walter M.C."/>
            <person name="O'Connor E."/>
            <person name="Balint B."/>
            <person name="Krizsan K."/>
            <person name="Kiss B."/>
            <person name="Hess J."/>
            <person name="Varga T."/>
            <person name="Slot J."/>
            <person name="Riley R."/>
            <person name="Boka B."/>
            <person name="Rigling D."/>
            <person name="Barry K."/>
            <person name="Lee J."/>
            <person name="Mihaltcheva S."/>
            <person name="LaButti K."/>
            <person name="Lipzen A."/>
            <person name="Waldron R."/>
            <person name="Moloney N.M."/>
            <person name="Sperisen C."/>
            <person name="Kredics L."/>
            <person name="Vagvoelgyi C."/>
            <person name="Patrignani A."/>
            <person name="Fitzpatrick D."/>
            <person name="Nagy I."/>
            <person name="Doyle S."/>
            <person name="Anderson J.B."/>
            <person name="Grigoriev I.V."/>
            <person name="Gueldener U."/>
            <person name="Muensterkoetter M."/>
            <person name="Nagy L.G."/>
        </authorList>
    </citation>
    <scope>NUCLEOTIDE SEQUENCE [LARGE SCALE GENOMIC DNA]</scope>
    <source>
        <strain evidence="2">28-4</strain>
    </source>
</reference>
<dbReference type="STRING" id="1076256.A0A2H3AZA3"/>
<organism evidence="1 2">
    <name type="scientific">Armillaria solidipes</name>
    <dbReference type="NCBI Taxonomy" id="1076256"/>
    <lineage>
        <taxon>Eukaryota</taxon>
        <taxon>Fungi</taxon>
        <taxon>Dikarya</taxon>
        <taxon>Basidiomycota</taxon>
        <taxon>Agaricomycotina</taxon>
        <taxon>Agaricomycetes</taxon>
        <taxon>Agaricomycetidae</taxon>
        <taxon>Agaricales</taxon>
        <taxon>Marasmiineae</taxon>
        <taxon>Physalacriaceae</taxon>
        <taxon>Armillaria</taxon>
    </lineage>
</organism>
<sequence length="116" mass="12704">MPIIYDDSIGAVVSDSAVIAAYLDKAYPSSGPVLIPTGTKALQLAFSSAVIDAFAAFRPFFPFDTEKDGRSDDGFFQGQENFAFVICVLAFTCVHLRFICDHLRSHQIVYDIINAC</sequence>
<name>A0A2H3AZA3_9AGAR</name>
<dbReference type="AlphaFoldDB" id="A0A2H3AZA3"/>
<proteinExistence type="predicted"/>
<dbReference type="Proteomes" id="UP000218334">
    <property type="component" value="Unassembled WGS sequence"/>
</dbReference>
<gene>
    <name evidence="1" type="ORF">ARMSODRAFT_515872</name>
</gene>
<evidence type="ECO:0008006" key="3">
    <source>
        <dbReference type="Google" id="ProtNLM"/>
    </source>
</evidence>
<accession>A0A2H3AZA3</accession>
<keyword evidence="2" id="KW-1185">Reference proteome</keyword>
<evidence type="ECO:0000313" key="1">
    <source>
        <dbReference type="EMBL" id="PBK64019.1"/>
    </source>
</evidence>
<evidence type="ECO:0000313" key="2">
    <source>
        <dbReference type="Proteomes" id="UP000218334"/>
    </source>
</evidence>